<comment type="caution">
    <text evidence="1">The sequence shown here is derived from an EMBL/GenBank/DDBJ whole genome shotgun (WGS) entry which is preliminary data.</text>
</comment>
<gene>
    <name evidence="1" type="ORF">CLIB1444_12S01662</name>
</gene>
<name>A0ACA9YD56_9ASCO</name>
<accession>A0ACA9YD56</accession>
<evidence type="ECO:0000313" key="2">
    <source>
        <dbReference type="Proteomes" id="UP001152531"/>
    </source>
</evidence>
<evidence type="ECO:0000313" key="1">
    <source>
        <dbReference type="EMBL" id="CAH6722984.1"/>
    </source>
</evidence>
<proteinExistence type="predicted"/>
<organism evidence="1 2">
    <name type="scientific">[Candida] jaroonii</name>
    <dbReference type="NCBI Taxonomy" id="467808"/>
    <lineage>
        <taxon>Eukaryota</taxon>
        <taxon>Fungi</taxon>
        <taxon>Dikarya</taxon>
        <taxon>Ascomycota</taxon>
        <taxon>Saccharomycotina</taxon>
        <taxon>Pichiomycetes</taxon>
        <taxon>Debaryomycetaceae</taxon>
        <taxon>Yamadazyma</taxon>
    </lineage>
</organism>
<keyword evidence="2" id="KW-1185">Reference proteome</keyword>
<dbReference type="EMBL" id="CALSDN010000012">
    <property type="protein sequence ID" value="CAH6722984.1"/>
    <property type="molecule type" value="Genomic_DNA"/>
</dbReference>
<reference evidence="1" key="1">
    <citation type="submission" date="2022-06" db="EMBL/GenBank/DDBJ databases">
        <authorList>
            <person name="Legras J.-L."/>
            <person name="Devillers H."/>
            <person name="Grondin C."/>
        </authorList>
    </citation>
    <scope>NUCLEOTIDE SEQUENCE</scope>
    <source>
        <strain evidence="1">CLIB 1444</strain>
    </source>
</reference>
<sequence>MFRNIQTIGIQNLKRFNYRTSFNQGSFRFQSSTSSQFSWVEYFKLKKQQNIVNIVASTFTSVGGGLLTLAYLGNVELDPEQPIMGFDPIMIMGGVVLLGGGAGWLVGPFLGTSVFNLFNRSITAQFRTKHEIFLNKIKTNRVDPSSQSFSNPVPDYYGERIYSLNGYKQWLRDCNTFRRKSKEFI</sequence>
<dbReference type="Proteomes" id="UP001152531">
    <property type="component" value="Unassembled WGS sequence"/>
</dbReference>
<protein>
    <submittedName>
        <fullName evidence="1">Presequence translocated-associated motor subunit Pam17p, mitochondrial</fullName>
    </submittedName>
</protein>